<evidence type="ECO:0000256" key="1">
    <source>
        <dbReference type="SAM" id="SignalP"/>
    </source>
</evidence>
<dbReference type="EMBL" id="KN042434">
    <property type="protein sequence ID" value="KFH61953.1"/>
    <property type="molecule type" value="Genomic_DNA"/>
</dbReference>
<organism evidence="2 3">
    <name type="scientific">Podila verticillata NRRL 6337</name>
    <dbReference type="NCBI Taxonomy" id="1069443"/>
    <lineage>
        <taxon>Eukaryota</taxon>
        <taxon>Fungi</taxon>
        <taxon>Fungi incertae sedis</taxon>
        <taxon>Mucoromycota</taxon>
        <taxon>Mortierellomycotina</taxon>
        <taxon>Mortierellomycetes</taxon>
        <taxon>Mortierellales</taxon>
        <taxon>Mortierellaceae</taxon>
        <taxon>Podila</taxon>
    </lineage>
</organism>
<feature type="signal peptide" evidence="1">
    <location>
        <begin position="1"/>
        <end position="18"/>
    </location>
</feature>
<proteinExistence type="predicted"/>
<accession>A0A086TJ26</accession>
<reference evidence="2 3" key="1">
    <citation type="submission" date="2011-02" db="EMBL/GenBank/DDBJ databases">
        <title>The Genome Sequence of Mortierella verticillata NRRL 6337.</title>
        <authorList>
            <consortium name="The Broad Institute Genome Sequencing Platform"/>
            <person name="Russ C."/>
            <person name="Cuomo C."/>
            <person name="Burger G."/>
            <person name="Gray M.W."/>
            <person name="Holland P.W.H."/>
            <person name="King N."/>
            <person name="Lang F.B.F."/>
            <person name="Roger A.J."/>
            <person name="Ruiz-Trillo I."/>
            <person name="Young S.K."/>
            <person name="Zeng Q."/>
            <person name="Gargeya S."/>
            <person name="Alvarado L."/>
            <person name="Berlin A."/>
            <person name="Chapman S.B."/>
            <person name="Chen Z."/>
            <person name="Freedman E."/>
            <person name="Gellesch M."/>
            <person name="Goldberg J."/>
            <person name="Griggs A."/>
            <person name="Gujja S."/>
            <person name="Heilman E."/>
            <person name="Heiman D."/>
            <person name="Howarth C."/>
            <person name="Mehta T."/>
            <person name="Neiman D."/>
            <person name="Pearson M."/>
            <person name="Roberts A."/>
            <person name="Saif S."/>
            <person name="Shea T."/>
            <person name="Shenoy N."/>
            <person name="Sisk P."/>
            <person name="Stolte C."/>
            <person name="Sykes S."/>
            <person name="White J."/>
            <person name="Yandava C."/>
            <person name="Haas B."/>
            <person name="Nusbaum C."/>
            <person name="Birren B."/>
        </authorList>
    </citation>
    <scope>NUCLEOTIDE SEQUENCE [LARGE SCALE GENOMIC DNA]</scope>
    <source>
        <strain evidence="2 3">NRRL 6337</strain>
    </source>
</reference>
<dbReference type="Proteomes" id="UP000243308">
    <property type="component" value="Unassembled WGS sequence"/>
</dbReference>
<dbReference type="AlphaFoldDB" id="A0A086TJ26"/>
<sequence length="128" mass="14612">MKISTIVAIAVVAAVTNAQQTCWNQLKSCKNEIVDKEIEAAECQDAYQQCQVDKGQCQAEKGRDSEQARCWKCAYTEVRRCVDATSAGYPNVWEVCYNNALNKHYSNCMKGWQCGAELHYRFRQQDDE</sequence>
<evidence type="ECO:0000313" key="3">
    <source>
        <dbReference type="Proteomes" id="UP000243308"/>
    </source>
</evidence>
<dbReference type="OrthoDB" id="10335227at2759"/>
<protein>
    <submittedName>
        <fullName evidence="2">Uncharacterized protein</fullName>
    </submittedName>
</protein>
<evidence type="ECO:0000313" key="2">
    <source>
        <dbReference type="EMBL" id="KFH61953.1"/>
    </source>
</evidence>
<feature type="chain" id="PRO_5001815773" evidence="1">
    <location>
        <begin position="19"/>
        <end position="128"/>
    </location>
</feature>
<keyword evidence="1" id="KW-0732">Signal</keyword>
<name>A0A086TJ26_9FUNG</name>
<gene>
    <name evidence="2" type="ORF">MVEG_12107</name>
</gene>
<keyword evidence="3" id="KW-1185">Reference proteome</keyword>